<feature type="region of interest" description="Disordered" evidence="1">
    <location>
        <begin position="179"/>
        <end position="215"/>
    </location>
</feature>
<dbReference type="Proteomes" id="UP000198282">
    <property type="component" value="Unassembled WGS sequence"/>
</dbReference>
<dbReference type="EMBL" id="FZOD01000002">
    <property type="protein sequence ID" value="SNS02608.1"/>
    <property type="molecule type" value="Genomic_DNA"/>
</dbReference>
<protein>
    <submittedName>
        <fullName evidence="2">Uncharacterized protein</fullName>
    </submittedName>
</protein>
<reference evidence="2 3" key="1">
    <citation type="submission" date="2017-06" db="EMBL/GenBank/DDBJ databases">
        <authorList>
            <person name="Kim H.J."/>
            <person name="Triplett B.A."/>
        </authorList>
    </citation>
    <scope>NUCLEOTIDE SEQUENCE [LARGE SCALE GENOMIC DNA]</scope>
    <source>
        <strain evidence="2 3">CGMCC 4.2132</strain>
    </source>
</reference>
<evidence type="ECO:0000313" key="3">
    <source>
        <dbReference type="Proteomes" id="UP000198282"/>
    </source>
</evidence>
<keyword evidence="3" id="KW-1185">Reference proteome</keyword>
<proteinExistence type="predicted"/>
<organism evidence="2 3">
    <name type="scientific">Streptosporangium subroseum</name>
    <dbReference type="NCBI Taxonomy" id="106412"/>
    <lineage>
        <taxon>Bacteria</taxon>
        <taxon>Bacillati</taxon>
        <taxon>Actinomycetota</taxon>
        <taxon>Actinomycetes</taxon>
        <taxon>Streptosporangiales</taxon>
        <taxon>Streptosporangiaceae</taxon>
        <taxon>Streptosporangium</taxon>
    </lineage>
</organism>
<sequence length="248" mass="26631">MTTAESEASPAVRRPPEHVTAVFDAIMEWEAAYPESAPTGQGEAILWALGKRDQAPISGRPASGGVPTVADARAEIDAAERVERRGRIIPADGVVSALRWLIGAKDGIPIPGRQPPGGWGHLVGGRGVVVRSEEELNKIIERAKEGRPNAPTEWDGAWCLGTIAVCEWVLGIRSKSPIRDTPRPMHGPTGLNLGREETAAEDVSRQLGRGRQHSPGYGDGVIRTIHWLRGQTIIPPVNEQGLPTLSSR</sequence>
<evidence type="ECO:0000313" key="2">
    <source>
        <dbReference type="EMBL" id="SNS02608.1"/>
    </source>
</evidence>
<accession>A0A239B5U6</accession>
<evidence type="ECO:0000256" key="1">
    <source>
        <dbReference type="SAM" id="MobiDB-lite"/>
    </source>
</evidence>
<feature type="compositionally biased region" description="Basic and acidic residues" evidence="1">
    <location>
        <begin position="194"/>
        <end position="204"/>
    </location>
</feature>
<gene>
    <name evidence="2" type="ORF">SAMN05216276_1002346</name>
</gene>
<name>A0A239B5U6_9ACTN</name>
<dbReference type="AlphaFoldDB" id="A0A239B5U6"/>